<dbReference type="EMBL" id="LAZR01003706">
    <property type="protein sequence ID" value="KKN15493.1"/>
    <property type="molecule type" value="Genomic_DNA"/>
</dbReference>
<dbReference type="GO" id="GO:0042542">
    <property type="term" value="P:response to hydrogen peroxide"/>
    <property type="evidence" value="ECO:0007669"/>
    <property type="project" value="TreeGrafter"/>
</dbReference>
<dbReference type="SUPFAM" id="SSF56821">
    <property type="entry name" value="Prismane protein-like"/>
    <property type="match status" value="1"/>
</dbReference>
<dbReference type="GO" id="GO:0006084">
    <property type="term" value="P:acetyl-CoA metabolic process"/>
    <property type="evidence" value="ECO:0007669"/>
    <property type="project" value="InterPro"/>
</dbReference>
<feature type="domain" description="4Fe-4S ferredoxin-type" evidence="7">
    <location>
        <begin position="327"/>
        <end position="357"/>
    </location>
</feature>
<keyword evidence="1" id="KW-0533">Nickel</keyword>
<dbReference type="AlphaFoldDB" id="A0A0F9RDZ9"/>
<name>A0A0F9RDZ9_9ZZZZ</name>
<dbReference type="SUPFAM" id="SSF46548">
    <property type="entry name" value="alpha-helical ferredoxin"/>
    <property type="match status" value="1"/>
</dbReference>
<reference evidence="8" key="1">
    <citation type="journal article" date="2015" name="Nature">
        <title>Complex archaea that bridge the gap between prokaryotes and eukaryotes.</title>
        <authorList>
            <person name="Spang A."/>
            <person name="Saw J.H."/>
            <person name="Jorgensen S.L."/>
            <person name="Zaremba-Niedzwiedzka K."/>
            <person name="Martijn J."/>
            <person name="Lind A.E."/>
            <person name="van Eijk R."/>
            <person name="Schleper C."/>
            <person name="Guy L."/>
            <person name="Ettema T.J."/>
        </authorList>
    </citation>
    <scope>NUCLEOTIDE SEQUENCE</scope>
</reference>
<organism evidence="8">
    <name type="scientific">marine sediment metagenome</name>
    <dbReference type="NCBI Taxonomy" id="412755"/>
    <lineage>
        <taxon>unclassified sequences</taxon>
        <taxon>metagenomes</taxon>
        <taxon>ecological metagenomes</taxon>
    </lineage>
</organism>
<sequence length="712" mass="77303">MCCLCTYGKCNLSKGRTGACGINMETQQARIVEIACCIGASCHSAHGAHLLHWLHEKYGPGIPINYGPKIAVNMPLVRMILGMKPETTNDLETAMEWVQSTITHLLAAGHTGQESSYLDYESKSYLAGLADAIGMEVCDAAQICAYGMPAGEPDVPIVELGMGTLDTENKAIVLMIGHNVAPGVELVDYIREKGYDNKIDVGAICCTAHDLTRYFDGAKVIGSISRQMTVIRSGLPDVVMVDEQCVNLRSLDEAQKIGAPYITTNEKVMGGLANRTDDPIDEIVSDLVSYKVPGVLILNPTKAGAVAVEVALKIRPIRNAKTGVPDEKGCQDMAMNCNGCGNCQRNCPNDLHLVEGVNLAKDADFSVLADCFDSCVACGRCEADCMKDVSPLTLIMYAARDKIANEKYNCRSGRGPIQDSEIRNVGAPLVLGEIPGIIAIIGCSNYSHEIQELYTLAEEFLVRNYIVCVSGCAAIDIGLVKDEDGKTLYDRFSGDFDRGGLVNVGSCVANTHIVGAAVKVPNIFARRPIRGNFEEIADYILNRVGAVGVAWGAYSQKAASIASMANGMGIPAVIGPHGAEYRRLYLGRSDDADTWKVFNARDATGDHLVSPCPEHLLATAESIEQAICLVAKLVLRAADNSKGRMIKLSHWIDLERKYKGVKFPNDLDKYIRLEADIPISFKDEIKEYLESKNWQPTDIIDPTLLKRLCREP</sequence>
<dbReference type="InterPro" id="IPR004137">
    <property type="entry name" value="HCP/CODH"/>
</dbReference>
<feature type="domain" description="4Fe-4S ferredoxin-type" evidence="7">
    <location>
        <begin position="365"/>
        <end position="395"/>
    </location>
</feature>
<evidence type="ECO:0000256" key="5">
    <source>
        <dbReference type="ARBA" id="ARBA00023004"/>
    </source>
</evidence>
<evidence type="ECO:0000256" key="6">
    <source>
        <dbReference type="ARBA" id="ARBA00023014"/>
    </source>
</evidence>
<dbReference type="InterPro" id="IPR017900">
    <property type="entry name" value="4Fe4S_Fe_S_CS"/>
</dbReference>
<dbReference type="Pfam" id="PF03063">
    <property type="entry name" value="Prismane"/>
    <property type="match status" value="2"/>
</dbReference>
<comment type="caution">
    <text evidence="8">The sequence shown here is derived from an EMBL/GenBank/DDBJ whole genome shotgun (WGS) entry which is preliminary data.</text>
</comment>
<dbReference type="GO" id="GO:0051536">
    <property type="term" value="F:iron-sulfur cluster binding"/>
    <property type="evidence" value="ECO:0007669"/>
    <property type="project" value="UniProtKB-KW"/>
</dbReference>
<evidence type="ECO:0000256" key="2">
    <source>
        <dbReference type="ARBA" id="ARBA00022723"/>
    </source>
</evidence>
<keyword evidence="2" id="KW-0479">Metal-binding</keyword>
<protein>
    <recommendedName>
        <fullName evidence="7">4Fe-4S ferredoxin-type domain-containing protein</fullName>
    </recommendedName>
</protein>
<dbReference type="InterPro" id="IPR016099">
    <property type="entry name" value="Prismane-like_a/b-sand"/>
</dbReference>
<dbReference type="PANTHER" id="PTHR30109">
    <property type="entry name" value="HYDROXYLAMINE REDUCTASE"/>
    <property type="match status" value="1"/>
</dbReference>
<keyword evidence="4" id="KW-0560">Oxidoreductase</keyword>
<dbReference type="InterPro" id="IPR011254">
    <property type="entry name" value="Prismane-like_sf"/>
</dbReference>
<keyword evidence="3" id="KW-0677">Repeat</keyword>
<dbReference type="GO" id="GO:0046872">
    <property type="term" value="F:metal ion binding"/>
    <property type="evidence" value="ECO:0007669"/>
    <property type="project" value="UniProtKB-KW"/>
</dbReference>
<dbReference type="Gene3D" id="3.40.50.2030">
    <property type="match status" value="2"/>
</dbReference>
<evidence type="ECO:0000313" key="8">
    <source>
        <dbReference type="EMBL" id="KKN15493.1"/>
    </source>
</evidence>
<dbReference type="Gene3D" id="3.30.70.20">
    <property type="match status" value="1"/>
</dbReference>
<evidence type="ECO:0000256" key="1">
    <source>
        <dbReference type="ARBA" id="ARBA00022596"/>
    </source>
</evidence>
<evidence type="ECO:0000256" key="3">
    <source>
        <dbReference type="ARBA" id="ARBA00022737"/>
    </source>
</evidence>
<keyword evidence="5" id="KW-0408">Iron</keyword>
<accession>A0A0F9RDZ9</accession>
<dbReference type="NCBIfam" id="TIGR00314">
    <property type="entry name" value="cdhA"/>
    <property type="match status" value="1"/>
</dbReference>
<evidence type="ECO:0000256" key="4">
    <source>
        <dbReference type="ARBA" id="ARBA00023002"/>
    </source>
</evidence>
<evidence type="ECO:0000259" key="7">
    <source>
        <dbReference type="PROSITE" id="PS51379"/>
    </source>
</evidence>
<proteinExistence type="predicted"/>
<gene>
    <name evidence="8" type="ORF">LCGC14_0985390</name>
</gene>
<keyword evidence="6" id="KW-0411">Iron-sulfur</keyword>
<dbReference type="GO" id="GO:0050418">
    <property type="term" value="F:hydroxylamine reductase activity"/>
    <property type="evidence" value="ECO:0007669"/>
    <property type="project" value="TreeGrafter"/>
</dbReference>
<dbReference type="PROSITE" id="PS51379">
    <property type="entry name" value="4FE4S_FER_2"/>
    <property type="match status" value="2"/>
</dbReference>
<dbReference type="Gene3D" id="1.10.8.190">
    <property type="entry name" value="Carbon monoxide dehydrogenase alpha subunit. Chain M, domain 1"/>
    <property type="match status" value="1"/>
</dbReference>
<dbReference type="PANTHER" id="PTHR30109:SF6">
    <property type="entry name" value="ACETYL-COA DECARBONYLASE_SYNTHASE COMPLEX SUBUNIT ALPHA"/>
    <property type="match status" value="1"/>
</dbReference>
<dbReference type="PROSITE" id="PS00198">
    <property type="entry name" value="4FE4S_FER_1"/>
    <property type="match status" value="1"/>
</dbReference>
<dbReference type="InterPro" id="IPR004460">
    <property type="entry name" value="CdhA"/>
</dbReference>
<dbReference type="GO" id="GO:0004601">
    <property type="term" value="F:peroxidase activity"/>
    <property type="evidence" value="ECO:0007669"/>
    <property type="project" value="TreeGrafter"/>
</dbReference>
<dbReference type="InterPro" id="IPR017896">
    <property type="entry name" value="4Fe4S_Fe-S-bd"/>
</dbReference>